<sequence length="172" mass="18738">MPKTLPLILAAAMTLTACASVRESRVNPFNWFGQSRSVPVEREVNTNPLIPQGGGLFSNKRNEPVIYAGRPFEQVTNLTVERVPGGAIIRATGLAARQGIYEVQLTPENEDEEPVDGVLAYRLEGVRPAQNTAVGTPPTREVVAARRVTDSQLAGVRRIRVEGQLNAQVARR</sequence>
<feature type="chain" id="PRO_5031238457" description="Lipoprotein" evidence="1">
    <location>
        <begin position="20"/>
        <end position="172"/>
    </location>
</feature>
<feature type="signal peptide" evidence="1">
    <location>
        <begin position="1"/>
        <end position="19"/>
    </location>
</feature>
<proteinExistence type="predicted"/>
<dbReference type="PROSITE" id="PS51257">
    <property type="entry name" value="PROKAR_LIPOPROTEIN"/>
    <property type="match status" value="1"/>
</dbReference>
<accession>A0A7W6M934</accession>
<dbReference type="Proteomes" id="UP000565745">
    <property type="component" value="Unassembled WGS sequence"/>
</dbReference>
<comment type="caution">
    <text evidence="2">The sequence shown here is derived from an EMBL/GenBank/DDBJ whole genome shotgun (WGS) entry which is preliminary data.</text>
</comment>
<evidence type="ECO:0000313" key="2">
    <source>
        <dbReference type="EMBL" id="MBB4173927.1"/>
    </source>
</evidence>
<name>A0A7W6M934_9RHOB</name>
<organism evidence="2 3">
    <name type="scientific">Sulfitobacter noctilucicola</name>
    <dbReference type="NCBI Taxonomy" id="1342301"/>
    <lineage>
        <taxon>Bacteria</taxon>
        <taxon>Pseudomonadati</taxon>
        <taxon>Pseudomonadota</taxon>
        <taxon>Alphaproteobacteria</taxon>
        <taxon>Rhodobacterales</taxon>
        <taxon>Roseobacteraceae</taxon>
        <taxon>Sulfitobacter</taxon>
    </lineage>
</organism>
<gene>
    <name evidence="2" type="ORF">GGR93_001700</name>
</gene>
<evidence type="ECO:0000256" key="1">
    <source>
        <dbReference type="SAM" id="SignalP"/>
    </source>
</evidence>
<keyword evidence="1" id="KW-0732">Signal</keyword>
<dbReference type="OrthoDB" id="7773807at2"/>
<reference evidence="2 3" key="1">
    <citation type="submission" date="2020-08" db="EMBL/GenBank/DDBJ databases">
        <title>Genomic Encyclopedia of Type Strains, Phase IV (KMG-IV): sequencing the most valuable type-strain genomes for metagenomic binning, comparative biology and taxonomic classification.</title>
        <authorList>
            <person name="Goeker M."/>
        </authorList>
    </citation>
    <scope>NUCLEOTIDE SEQUENCE [LARGE SCALE GENOMIC DNA]</scope>
    <source>
        <strain evidence="2 3">DSM 101015</strain>
    </source>
</reference>
<dbReference type="RefSeq" id="WP_025057254.1">
    <property type="nucleotide sequence ID" value="NZ_JACIFU010000002.1"/>
</dbReference>
<dbReference type="EMBL" id="JACIFU010000002">
    <property type="protein sequence ID" value="MBB4173927.1"/>
    <property type="molecule type" value="Genomic_DNA"/>
</dbReference>
<keyword evidence="3" id="KW-1185">Reference proteome</keyword>
<evidence type="ECO:0008006" key="4">
    <source>
        <dbReference type="Google" id="ProtNLM"/>
    </source>
</evidence>
<protein>
    <recommendedName>
        <fullName evidence="4">Lipoprotein</fullName>
    </recommendedName>
</protein>
<dbReference type="AlphaFoldDB" id="A0A7W6M934"/>
<evidence type="ECO:0000313" key="3">
    <source>
        <dbReference type="Proteomes" id="UP000565745"/>
    </source>
</evidence>